<sequence length="141" mass="15060">MTPPSPWARGPGRTAPELAATGVGLFFAACAVGNAVGTLPRSTQLMEWFRDTTWLPPYRVVLARLVPVAAPVVGATAVAEAAVAVLLLGRRHQEAGLWLATGWVIGISPAVGSPYWLVNVPQAMLYAGLARRLRAARERRH</sequence>
<evidence type="ECO:0000313" key="3">
    <source>
        <dbReference type="Proteomes" id="UP000219435"/>
    </source>
</evidence>
<gene>
    <name evidence="2" type="ORF">SAMN05660748_2337</name>
</gene>
<keyword evidence="1" id="KW-1133">Transmembrane helix</keyword>
<dbReference type="RefSeq" id="WP_097195159.1">
    <property type="nucleotide sequence ID" value="NZ_OBQI01000003.1"/>
</dbReference>
<keyword evidence="1" id="KW-0812">Transmembrane</keyword>
<feature type="transmembrane region" description="Helical" evidence="1">
    <location>
        <begin position="95"/>
        <end position="117"/>
    </location>
</feature>
<evidence type="ECO:0008006" key="4">
    <source>
        <dbReference type="Google" id="ProtNLM"/>
    </source>
</evidence>
<protein>
    <recommendedName>
        <fullName evidence="4">DoxX-like family protein</fullName>
    </recommendedName>
</protein>
<keyword evidence="3" id="KW-1185">Reference proteome</keyword>
<reference evidence="3" key="1">
    <citation type="submission" date="2017-08" db="EMBL/GenBank/DDBJ databases">
        <authorList>
            <person name="Varghese N."/>
            <person name="Submissions S."/>
        </authorList>
    </citation>
    <scope>NUCLEOTIDE SEQUENCE [LARGE SCALE GENOMIC DNA]</scope>
    <source>
        <strain evidence="3">DSM 4725</strain>
    </source>
</reference>
<dbReference type="OrthoDB" id="5195990at2"/>
<feature type="transmembrane region" description="Helical" evidence="1">
    <location>
        <begin position="61"/>
        <end position="88"/>
    </location>
</feature>
<accession>A0A285V6C6</accession>
<dbReference type="Proteomes" id="UP000219435">
    <property type="component" value="Unassembled WGS sequence"/>
</dbReference>
<proteinExistence type="predicted"/>
<evidence type="ECO:0000256" key="1">
    <source>
        <dbReference type="SAM" id="Phobius"/>
    </source>
</evidence>
<evidence type="ECO:0000313" key="2">
    <source>
        <dbReference type="EMBL" id="SOC49609.1"/>
    </source>
</evidence>
<organism evidence="2 3">
    <name type="scientific">Blastococcus aggregatus</name>
    <dbReference type="NCBI Taxonomy" id="38502"/>
    <lineage>
        <taxon>Bacteria</taxon>
        <taxon>Bacillati</taxon>
        <taxon>Actinomycetota</taxon>
        <taxon>Actinomycetes</taxon>
        <taxon>Geodermatophilales</taxon>
        <taxon>Geodermatophilaceae</taxon>
        <taxon>Blastococcus</taxon>
    </lineage>
</organism>
<keyword evidence="1" id="KW-0472">Membrane</keyword>
<name>A0A285V6C6_9ACTN</name>
<dbReference type="AlphaFoldDB" id="A0A285V6C6"/>
<dbReference type="EMBL" id="OBQI01000003">
    <property type="protein sequence ID" value="SOC49609.1"/>
    <property type="molecule type" value="Genomic_DNA"/>
</dbReference>